<feature type="transmembrane region" description="Helical" evidence="6">
    <location>
        <begin position="339"/>
        <end position="357"/>
    </location>
</feature>
<dbReference type="GO" id="GO:0005886">
    <property type="term" value="C:plasma membrane"/>
    <property type="evidence" value="ECO:0007669"/>
    <property type="project" value="UniProtKB-SubCell"/>
</dbReference>
<dbReference type="NCBIfam" id="TIGR00360">
    <property type="entry name" value="ComEC_N-term"/>
    <property type="match status" value="1"/>
</dbReference>
<dbReference type="InterPro" id="IPR004477">
    <property type="entry name" value="ComEC_N"/>
</dbReference>
<evidence type="ECO:0000256" key="3">
    <source>
        <dbReference type="ARBA" id="ARBA00022692"/>
    </source>
</evidence>
<reference evidence="9 10" key="1">
    <citation type="submission" date="2017-09" db="EMBL/GenBank/DDBJ databases">
        <title>Depth-based differentiation of microbial function through sediment-hosted aquifers and enrichment of novel symbionts in the deep terrestrial subsurface.</title>
        <authorList>
            <person name="Probst A.J."/>
            <person name="Ladd B."/>
            <person name="Jarett J.K."/>
            <person name="Geller-Mcgrath D.E."/>
            <person name="Sieber C.M."/>
            <person name="Emerson J.B."/>
            <person name="Anantharaman K."/>
            <person name="Thomas B.C."/>
            <person name="Malmstrom R."/>
            <person name="Stieglmeier M."/>
            <person name="Klingl A."/>
            <person name="Woyke T."/>
            <person name="Ryan C.M."/>
            <person name="Banfield J.F."/>
        </authorList>
    </citation>
    <scope>NUCLEOTIDE SEQUENCE [LARGE SCALE GENOMIC DNA]</scope>
    <source>
        <strain evidence="9">CG22_combo_CG10-13_8_21_14_all_47_15</strain>
    </source>
</reference>
<keyword evidence="2" id="KW-1003">Cell membrane</keyword>
<comment type="subcellular location">
    <subcellularLocation>
        <location evidence="1">Cell membrane</location>
        <topology evidence="1">Multi-pass membrane protein</topology>
    </subcellularLocation>
</comment>
<keyword evidence="4 6" id="KW-1133">Transmembrane helix</keyword>
<dbReference type="InterPro" id="IPR052159">
    <property type="entry name" value="Competence_DNA_uptake"/>
</dbReference>
<feature type="transmembrane region" description="Helical" evidence="6">
    <location>
        <begin position="281"/>
        <end position="309"/>
    </location>
</feature>
<protein>
    <recommendedName>
        <fullName evidence="11">ComEC/Rec2-related protein domain-containing protein</fullName>
    </recommendedName>
</protein>
<evidence type="ECO:0000256" key="6">
    <source>
        <dbReference type="SAM" id="Phobius"/>
    </source>
</evidence>
<gene>
    <name evidence="9" type="ORF">COW88_02015</name>
</gene>
<name>A0A2H0CTW4_9BACT</name>
<dbReference type="PANTHER" id="PTHR30619:SF7">
    <property type="entry name" value="BETA-LACTAMASE DOMAIN PROTEIN"/>
    <property type="match status" value="1"/>
</dbReference>
<evidence type="ECO:0000259" key="8">
    <source>
        <dbReference type="Pfam" id="PF13567"/>
    </source>
</evidence>
<feature type="transmembrane region" description="Helical" evidence="6">
    <location>
        <begin position="51"/>
        <end position="69"/>
    </location>
</feature>
<evidence type="ECO:0000256" key="4">
    <source>
        <dbReference type="ARBA" id="ARBA00022989"/>
    </source>
</evidence>
<feature type="transmembrane region" description="Helical" evidence="6">
    <location>
        <begin position="240"/>
        <end position="261"/>
    </location>
</feature>
<dbReference type="InterPro" id="IPR025405">
    <property type="entry name" value="DUF4131"/>
</dbReference>
<feature type="transmembrane region" description="Helical" evidence="6">
    <location>
        <begin position="377"/>
        <end position="394"/>
    </location>
</feature>
<evidence type="ECO:0000256" key="5">
    <source>
        <dbReference type="ARBA" id="ARBA00023136"/>
    </source>
</evidence>
<dbReference type="Pfam" id="PF13567">
    <property type="entry name" value="DUF4131"/>
    <property type="match status" value="1"/>
</dbReference>
<dbReference type="Proteomes" id="UP000230638">
    <property type="component" value="Unassembled WGS sequence"/>
</dbReference>
<accession>A0A2H0CTW4</accession>
<organism evidence="9 10">
    <name type="scientific">Candidatus Lloydbacteria bacterium CG22_combo_CG10-13_8_21_14_all_47_15</name>
    <dbReference type="NCBI Taxonomy" id="1974635"/>
    <lineage>
        <taxon>Bacteria</taxon>
        <taxon>Candidatus Lloydiibacteriota</taxon>
    </lineage>
</organism>
<feature type="domain" description="ComEC/Rec2-related protein" evidence="7">
    <location>
        <begin position="225"/>
        <end position="490"/>
    </location>
</feature>
<evidence type="ECO:0000256" key="1">
    <source>
        <dbReference type="ARBA" id="ARBA00004651"/>
    </source>
</evidence>
<evidence type="ECO:0000259" key="7">
    <source>
        <dbReference type="Pfam" id="PF03772"/>
    </source>
</evidence>
<feature type="transmembrane region" description="Helical" evidence="6">
    <location>
        <begin position="316"/>
        <end position="333"/>
    </location>
</feature>
<feature type="domain" description="DUF4131" evidence="8">
    <location>
        <begin position="24"/>
        <end position="185"/>
    </location>
</feature>
<dbReference type="Pfam" id="PF03772">
    <property type="entry name" value="Competence"/>
    <property type="match status" value="1"/>
</dbReference>
<evidence type="ECO:0000313" key="10">
    <source>
        <dbReference type="Proteomes" id="UP000230638"/>
    </source>
</evidence>
<evidence type="ECO:0000256" key="2">
    <source>
        <dbReference type="ARBA" id="ARBA00022475"/>
    </source>
</evidence>
<sequence>MYRLPALFLAGFACGILFHSFFDFGYWFAFFMLTLGTALFVQTRLVPRSDVVFAAALFIFSAGIGLLRYDISNLLAYDTILSARIGQEMTLRGVVTEEPDERDESLRLTVSVREVFDGVSWQPAETKILLVSSLYPSYRYGDLIGFSGRLETPENFQNKNGRAFDYISYLAKDGIFYQMVFPDIRVLSAGHGNPVKLALFDWKNAFLARLGKVIPEPEVSLAGGLIVGAKRSLGTELLDAFRVTGIVHIVVLSGYNVTIVAEAIMRVFSFLPRLVGIGLGIFSVISFAVMTGASATIVRASLMALLVILARATGRLYEITVALFAAAFIMLMHNPKILVFDPSFQLSFLATLGLIYLAPRIEKYFNMVPSVWGFREFAVATVATQFFVLPLLLYQTGEISLVSLPVNLLILVFIPATMFFGFLTGIIGFASSFLSLPFAFVAYALLAYQLKVVELFAALPFASVALPVVPFSLVVFWYVVYVVIIYRLDRKRIVE</sequence>
<feature type="transmembrane region" description="Helical" evidence="6">
    <location>
        <begin position="456"/>
        <end position="486"/>
    </location>
</feature>
<feature type="transmembrane region" description="Helical" evidence="6">
    <location>
        <begin position="7"/>
        <end position="31"/>
    </location>
</feature>
<dbReference type="PANTHER" id="PTHR30619">
    <property type="entry name" value="DNA INTERNALIZATION/COMPETENCE PROTEIN COMEC/REC2"/>
    <property type="match status" value="1"/>
</dbReference>
<proteinExistence type="predicted"/>
<keyword evidence="3 6" id="KW-0812">Transmembrane</keyword>
<dbReference type="EMBL" id="PCTL01000021">
    <property type="protein sequence ID" value="PIP73372.1"/>
    <property type="molecule type" value="Genomic_DNA"/>
</dbReference>
<keyword evidence="5 6" id="KW-0472">Membrane</keyword>
<evidence type="ECO:0008006" key="11">
    <source>
        <dbReference type="Google" id="ProtNLM"/>
    </source>
</evidence>
<feature type="transmembrane region" description="Helical" evidence="6">
    <location>
        <begin position="406"/>
        <end position="426"/>
    </location>
</feature>
<comment type="caution">
    <text evidence="9">The sequence shown here is derived from an EMBL/GenBank/DDBJ whole genome shotgun (WGS) entry which is preliminary data.</text>
</comment>
<evidence type="ECO:0000313" key="9">
    <source>
        <dbReference type="EMBL" id="PIP73372.1"/>
    </source>
</evidence>
<feature type="transmembrane region" description="Helical" evidence="6">
    <location>
        <begin position="433"/>
        <end position="450"/>
    </location>
</feature>
<dbReference type="AlphaFoldDB" id="A0A2H0CTW4"/>